<feature type="binding site" evidence="15">
    <location>
        <position position="188"/>
    </location>
    <ligand>
        <name>substrate</name>
    </ligand>
</feature>
<feature type="binding site" evidence="15">
    <location>
        <position position="306"/>
    </location>
    <ligand>
        <name>substrate</name>
    </ligand>
</feature>
<keyword evidence="7 13" id="KW-0479">Metal-binding</keyword>
<dbReference type="GeneID" id="58229031"/>
<comment type="caution">
    <text evidence="18">The sequence shown here is derived from an EMBL/GenBank/DDBJ whole genome shotgun (WGS) entry which is preliminary data.</text>
</comment>
<feature type="binding site" evidence="15">
    <location>
        <begin position="308"/>
        <end position="314"/>
    </location>
    <ligand>
        <name>NADP(+)</name>
        <dbReference type="ChEBI" id="CHEBI:58349"/>
    </ligand>
</feature>
<dbReference type="GO" id="GO:0050661">
    <property type="term" value="F:NADP binding"/>
    <property type="evidence" value="ECO:0007669"/>
    <property type="project" value="InterPro"/>
</dbReference>
<feature type="binding site" evidence="15">
    <location>
        <position position="174"/>
    </location>
    <ligand>
        <name>NADP(+)</name>
        <dbReference type="ChEBI" id="CHEBI:58349"/>
    </ligand>
</feature>
<dbReference type="PATRIC" id="fig|151081.8.peg.3579"/>
<dbReference type="RefSeq" id="WP_045980525.1">
    <property type="nucleotide sequence ID" value="NZ_JXXY01000020.1"/>
</dbReference>
<evidence type="ECO:0000256" key="9">
    <source>
        <dbReference type="ARBA" id="ARBA00022833"/>
    </source>
</evidence>
<comment type="function">
    <text evidence="1 13">Converts 2,5-diamino-6-(ribosylamino)-4(3h)-pyrimidinone 5'-phosphate into 5-amino-6-(ribosylamino)-2,4(1h,3h)-pyrimidinedione 5'-phosphate.</text>
</comment>
<evidence type="ECO:0000259" key="17">
    <source>
        <dbReference type="PROSITE" id="PS51747"/>
    </source>
</evidence>
<feature type="binding site" evidence="15">
    <location>
        <position position="200"/>
    </location>
    <ligand>
        <name>NADP(+)</name>
        <dbReference type="ChEBI" id="CHEBI:58349"/>
    </ligand>
</feature>
<proteinExistence type="inferred from homology"/>
<gene>
    <name evidence="18" type="primary">ribD</name>
    <name evidence="18" type="ORF">TW72_11060</name>
</gene>
<evidence type="ECO:0000256" key="14">
    <source>
        <dbReference type="PIRSR" id="PIRSR006769-1"/>
    </source>
</evidence>
<dbReference type="PROSITE" id="PS51747">
    <property type="entry name" value="CYT_DCMP_DEAMINASES_2"/>
    <property type="match status" value="1"/>
</dbReference>
<dbReference type="PIRSF" id="PIRSF006769">
    <property type="entry name" value="RibD"/>
    <property type="match status" value="1"/>
</dbReference>
<feature type="active site" description="Proton donor" evidence="14">
    <location>
        <position position="56"/>
    </location>
</feature>
<comment type="catalytic activity">
    <reaction evidence="13">
        <text>5-amino-6-(5-phospho-D-ribitylamino)uracil + NADP(+) = 5-amino-6-(5-phospho-D-ribosylamino)uracil + NADPH + H(+)</text>
        <dbReference type="Rhea" id="RHEA:17845"/>
        <dbReference type="ChEBI" id="CHEBI:15378"/>
        <dbReference type="ChEBI" id="CHEBI:57783"/>
        <dbReference type="ChEBI" id="CHEBI:58349"/>
        <dbReference type="ChEBI" id="CHEBI:58421"/>
        <dbReference type="ChEBI" id="CHEBI:58453"/>
        <dbReference type="EC" id="1.1.1.193"/>
    </reaction>
</comment>
<organism evidence="18 19">
    <name type="scientific">Pseudoalteromonas ruthenica</name>
    <dbReference type="NCBI Taxonomy" id="151081"/>
    <lineage>
        <taxon>Bacteria</taxon>
        <taxon>Pseudomonadati</taxon>
        <taxon>Pseudomonadota</taxon>
        <taxon>Gammaproteobacteria</taxon>
        <taxon>Alteromonadales</taxon>
        <taxon>Pseudoalteromonadaceae</taxon>
        <taxon>Pseudoalteromonas</taxon>
    </lineage>
</organism>
<dbReference type="EMBL" id="JXXZ01000010">
    <property type="protein sequence ID" value="KJY98299.1"/>
    <property type="molecule type" value="Genomic_DNA"/>
</dbReference>
<evidence type="ECO:0000256" key="11">
    <source>
        <dbReference type="ARBA" id="ARBA00023002"/>
    </source>
</evidence>
<keyword evidence="6 13" id="KW-0686">Riboflavin biosynthesis</keyword>
<dbReference type="InterPro" id="IPR024072">
    <property type="entry name" value="DHFR-like_dom_sf"/>
</dbReference>
<dbReference type="InterPro" id="IPR011549">
    <property type="entry name" value="RibD_C"/>
</dbReference>
<dbReference type="GO" id="GO:0008270">
    <property type="term" value="F:zinc ion binding"/>
    <property type="evidence" value="ECO:0007669"/>
    <property type="project" value="InterPro"/>
</dbReference>
<comment type="pathway">
    <text evidence="3 13">Cofactor biosynthesis; riboflavin biosynthesis; 5-amino-6-(D-ribitylamino)uracil from GTP: step 3/4.</text>
</comment>
<evidence type="ECO:0000256" key="5">
    <source>
        <dbReference type="ARBA" id="ARBA00007417"/>
    </source>
</evidence>
<keyword evidence="12" id="KW-0511">Multifunctional enzyme</keyword>
<dbReference type="GO" id="GO:0008835">
    <property type="term" value="F:diaminohydroxyphosphoribosylaminopyrimidine deaminase activity"/>
    <property type="evidence" value="ECO:0007669"/>
    <property type="project" value="UniProtKB-EC"/>
</dbReference>
<evidence type="ECO:0000256" key="16">
    <source>
        <dbReference type="PIRSR" id="PIRSR006769-3"/>
    </source>
</evidence>
<feature type="binding site" evidence="15">
    <location>
        <position position="235"/>
    </location>
    <ligand>
        <name>NADP(+)</name>
        <dbReference type="ChEBI" id="CHEBI:58349"/>
    </ligand>
</feature>
<dbReference type="GO" id="GO:0009231">
    <property type="term" value="P:riboflavin biosynthetic process"/>
    <property type="evidence" value="ECO:0007669"/>
    <property type="project" value="UniProtKB-UniPathway"/>
</dbReference>
<keyword evidence="10 13" id="KW-0521">NADP</keyword>
<comment type="pathway">
    <text evidence="2 13">Cofactor biosynthesis; riboflavin biosynthesis; 5-amino-6-(D-ribitylamino)uracil from GTP: step 2/4.</text>
</comment>
<feature type="domain" description="CMP/dCMP-type deaminase" evidence="17">
    <location>
        <begin position="5"/>
        <end position="127"/>
    </location>
</feature>
<dbReference type="GO" id="GO:0008703">
    <property type="term" value="F:5-amino-6-(5-phosphoribosylamino)uracil reductase activity"/>
    <property type="evidence" value="ECO:0007669"/>
    <property type="project" value="UniProtKB-EC"/>
</dbReference>
<dbReference type="InterPro" id="IPR050765">
    <property type="entry name" value="Riboflavin_Biosynth_HTPR"/>
</dbReference>
<dbReference type="CDD" id="cd01284">
    <property type="entry name" value="Riboflavin_deaminase-reductase"/>
    <property type="match status" value="1"/>
</dbReference>
<feature type="binding site" evidence="15">
    <location>
        <position position="208"/>
    </location>
    <ligand>
        <name>substrate</name>
    </ligand>
</feature>
<dbReference type="InterPro" id="IPR002734">
    <property type="entry name" value="RibDG_C"/>
</dbReference>
<evidence type="ECO:0000256" key="15">
    <source>
        <dbReference type="PIRSR" id="PIRSR006769-2"/>
    </source>
</evidence>
<keyword evidence="19" id="KW-1185">Reference proteome</keyword>
<evidence type="ECO:0000313" key="18">
    <source>
        <dbReference type="EMBL" id="KJY98299.1"/>
    </source>
</evidence>
<dbReference type="EC" id="1.1.1.193" evidence="13"/>
<evidence type="ECO:0000256" key="2">
    <source>
        <dbReference type="ARBA" id="ARBA00004882"/>
    </source>
</evidence>
<dbReference type="InterPro" id="IPR016193">
    <property type="entry name" value="Cytidine_deaminase-like"/>
</dbReference>
<evidence type="ECO:0000256" key="10">
    <source>
        <dbReference type="ARBA" id="ARBA00022857"/>
    </source>
</evidence>
<dbReference type="eggNOG" id="COG1985">
    <property type="taxonomic scope" value="Bacteria"/>
</dbReference>
<feature type="binding site" evidence="15">
    <location>
        <position position="158"/>
    </location>
    <ligand>
        <name>NADP(+)</name>
        <dbReference type="ChEBI" id="CHEBI:58349"/>
    </ligand>
</feature>
<dbReference type="Pfam" id="PF00383">
    <property type="entry name" value="dCMP_cyt_deam_1"/>
    <property type="match status" value="1"/>
</dbReference>
<comment type="cofactor">
    <cofactor evidence="13 16">
        <name>Zn(2+)</name>
        <dbReference type="ChEBI" id="CHEBI:29105"/>
    </cofactor>
    <text evidence="13 16">Binds 1 zinc ion.</text>
</comment>
<dbReference type="Pfam" id="PF01872">
    <property type="entry name" value="RibD_C"/>
    <property type="match status" value="1"/>
</dbReference>
<comment type="similarity">
    <text evidence="5 13">In the C-terminal section; belongs to the HTP reductase family.</text>
</comment>
<dbReference type="Gene3D" id="3.40.140.10">
    <property type="entry name" value="Cytidine Deaminase, domain 2"/>
    <property type="match status" value="1"/>
</dbReference>
<feature type="binding site" evidence="16">
    <location>
        <position position="79"/>
    </location>
    <ligand>
        <name>Zn(2+)</name>
        <dbReference type="ChEBI" id="CHEBI:29105"/>
        <note>catalytic</note>
    </ligand>
</feature>
<dbReference type="SUPFAM" id="SSF53597">
    <property type="entry name" value="Dihydrofolate reductase-like"/>
    <property type="match status" value="1"/>
</dbReference>
<evidence type="ECO:0000313" key="19">
    <source>
        <dbReference type="Proteomes" id="UP000033664"/>
    </source>
</evidence>
<dbReference type="AlphaFoldDB" id="A0A0F4PT37"/>
<accession>A0A0F4PT37</accession>
<dbReference type="SUPFAM" id="SSF53927">
    <property type="entry name" value="Cytidine deaminase-like"/>
    <property type="match status" value="1"/>
</dbReference>
<feature type="binding site" evidence="15">
    <location>
        <position position="204"/>
    </location>
    <ligand>
        <name>NADP(+)</name>
        <dbReference type="ChEBI" id="CHEBI:58349"/>
    </ligand>
</feature>
<feature type="binding site" evidence="15">
    <location>
        <position position="172"/>
    </location>
    <ligand>
        <name>substrate</name>
    </ligand>
</feature>
<evidence type="ECO:0000256" key="4">
    <source>
        <dbReference type="ARBA" id="ARBA00005259"/>
    </source>
</evidence>
<dbReference type="NCBIfam" id="TIGR00227">
    <property type="entry name" value="ribD_Cterm"/>
    <property type="match status" value="1"/>
</dbReference>
<evidence type="ECO:0000256" key="7">
    <source>
        <dbReference type="ARBA" id="ARBA00022723"/>
    </source>
</evidence>
<dbReference type="InterPro" id="IPR004794">
    <property type="entry name" value="Eubact_RibD"/>
</dbReference>
<feature type="binding site" evidence="16">
    <location>
        <position position="88"/>
    </location>
    <ligand>
        <name>Zn(2+)</name>
        <dbReference type="ChEBI" id="CHEBI:29105"/>
        <note>catalytic</note>
    </ligand>
</feature>
<dbReference type="EC" id="3.5.4.26" evidence="13"/>
<dbReference type="PROSITE" id="PS00903">
    <property type="entry name" value="CYT_DCMP_DEAMINASES_1"/>
    <property type="match status" value="1"/>
</dbReference>
<sequence>MSFSAQDEHFMRRAIALAWQGRFTTTPNPNVGCVLVKDDKVIGEGFHIQAGTPHAEIHALNAAAENAEGATAYVTLEPCSHTGRTGPCAGALIAAKVAKVVCAMQDPNPQVSGRGMAMLEAAGIDVEYGLLGAQAEALNMSFLKRMRTQRPFVTCKLAASIDGKTALANGQSKWITCSDARADVHSLRAQHCAIVSGADTVISDNAQLNVRLSEQQLADYPLAQVRQPVRVIIDSRYRLTPDLALMQTPGKIIIVRSRTAPALDKVQQWPNNVTELYVAGDNDGHVDLDALLTQLAADDINSLWLEGGATLAGAFAKQQLIDRYVVYLAPKLMGQGAKGLVNIGPFADMNDIEQMQFSDMRPIGEDVRLTLDKRAVE</sequence>
<keyword evidence="8 13" id="KW-0378">Hydrolase</keyword>
<dbReference type="OrthoDB" id="9800865at2"/>
<dbReference type="InterPro" id="IPR002125">
    <property type="entry name" value="CMP_dCMP_dom"/>
</dbReference>
<evidence type="ECO:0000256" key="3">
    <source>
        <dbReference type="ARBA" id="ARBA00004910"/>
    </source>
</evidence>
<keyword evidence="11 13" id="KW-0560">Oxidoreductase</keyword>
<evidence type="ECO:0000256" key="8">
    <source>
        <dbReference type="ARBA" id="ARBA00022801"/>
    </source>
</evidence>
<evidence type="ECO:0000256" key="6">
    <source>
        <dbReference type="ARBA" id="ARBA00022619"/>
    </source>
</evidence>
<evidence type="ECO:0000256" key="1">
    <source>
        <dbReference type="ARBA" id="ARBA00002151"/>
    </source>
</evidence>
<dbReference type="Gene3D" id="3.40.430.10">
    <property type="entry name" value="Dihydrofolate Reductase, subunit A"/>
    <property type="match status" value="1"/>
</dbReference>
<name>A0A0F4PT37_9GAMM</name>
<comment type="catalytic activity">
    <reaction evidence="13">
        <text>2,5-diamino-6-hydroxy-4-(5-phosphoribosylamino)-pyrimidine + H2O + H(+) = 5-amino-6-(5-phospho-D-ribosylamino)uracil + NH4(+)</text>
        <dbReference type="Rhea" id="RHEA:21868"/>
        <dbReference type="ChEBI" id="CHEBI:15377"/>
        <dbReference type="ChEBI" id="CHEBI:15378"/>
        <dbReference type="ChEBI" id="CHEBI:28938"/>
        <dbReference type="ChEBI" id="CHEBI:58453"/>
        <dbReference type="ChEBI" id="CHEBI:58614"/>
        <dbReference type="EC" id="3.5.4.26"/>
    </reaction>
</comment>
<dbReference type="PANTHER" id="PTHR38011:SF7">
    <property type="entry name" value="2,5-DIAMINO-6-RIBOSYLAMINO-4(3H)-PYRIMIDINONE 5'-PHOSPHATE REDUCTASE"/>
    <property type="match status" value="1"/>
</dbReference>
<dbReference type="NCBIfam" id="TIGR00326">
    <property type="entry name" value="eubact_ribD"/>
    <property type="match status" value="1"/>
</dbReference>
<feature type="binding site" evidence="15">
    <location>
        <position position="211"/>
    </location>
    <ligand>
        <name>substrate</name>
    </ligand>
</feature>
<keyword evidence="9 13" id="KW-0862">Zinc</keyword>
<evidence type="ECO:0000256" key="13">
    <source>
        <dbReference type="PIRNR" id="PIRNR006769"/>
    </source>
</evidence>
<protein>
    <recommendedName>
        <fullName evidence="13">Riboflavin biosynthesis protein RibD</fullName>
    </recommendedName>
    <domain>
        <recommendedName>
            <fullName evidence="13">Diaminohydroxyphosphoribosylaminopyrimidine deaminase</fullName>
            <shortName evidence="13">DRAP deaminase</shortName>
            <ecNumber evidence="13">3.5.4.26</ecNumber>
        </recommendedName>
        <alternativeName>
            <fullName evidence="13">Riboflavin-specific deaminase</fullName>
        </alternativeName>
    </domain>
    <domain>
        <recommendedName>
            <fullName evidence="13">5-amino-6-(5-phosphoribosylamino)uracil reductase</fullName>
            <ecNumber evidence="13">1.1.1.193</ecNumber>
        </recommendedName>
        <alternativeName>
            <fullName evidence="13">HTP reductase</fullName>
        </alternativeName>
    </domain>
</protein>
<dbReference type="PANTHER" id="PTHR38011">
    <property type="entry name" value="DIHYDROFOLATE REDUCTASE FAMILY PROTEIN (AFU_ORTHOLOGUE AFUA_8G06820)"/>
    <property type="match status" value="1"/>
</dbReference>
<comment type="similarity">
    <text evidence="4 13">In the N-terminal section; belongs to the cytidine and deoxycytidylate deaminase family.</text>
</comment>
<dbReference type="FunFam" id="3.40.140.10:FF:000025">
    <property type="entry name" value="Riboflavin biosynthesis protein RibD"/>
    <property type="match status" value="1"/>
</dbReference>
<reference evidence="18 19" key="1">
    <citation type="journal article" date="2015" name="BMC Genomics">
        <title>Genome mining reveals unlocked bioactive potential of marine Gram-negative bacteria.</title>
        <authorList>
            <person name="Machado H."/>
            <person name="Sonnenschein E.C."/>
            <person name="Melchiorsen J."/>
            <person name="Gram L."/>
        </authorList>
    </citation>
    <scope>NUCLEOTIDE SEQUENCE [LARGE SCALE GENOMIC DNA]</scope>
    <source>
        <strain evidence="18 19">S3137</strain>
    </source>
</reference>
<dbReference type="InterPro" id="IPR016192">
    <property type="entry name" value="APOBEC/CMP_deaminase_Zn-bd"/>
</dbReference>
<dbReference type="UniPathway" id="UPA00275">
    <property type="reaction ID" value="UER00401"/>
</dbReference>
<dbReference type="Proteomes" id="UP000033664">
    <property type="component" value="Unassembled WGS sequence"/>
</dbReference>
<feature type="binding site" evidence="16">
    <location>
        <position position="54"/>
    </location>
    <ligand>
        <name>Zn(2+)</name>
        <dbReference type="ChEBI" id="CHEBI:29105"/>
        <note>catalytic</note>
    </ligand>
</feature>
<evidence type="ECO:0000256" key="12">
    <source>
        <dbReference type="ARBA" id="ARBA00023268"/>
    </source>
</evidence>